<dbReference type="RefSeq" id="WP_091079297.1">
    <property type="nucleotide sequence ID" value="NZ_FOHX01000003.1"/>
</dbReference>
<keyword evidence="1" id="KW-0812">Transmembrane</keyword>
<keyword evidence="3" id="KW-1185">Reference proteome</keyword>
<feature type="transmembrane region" description="Helical" evidence="1">
    <location>
        <begin position="35"/>
        <end position="58"/>
    </location>
</feature>
<gene>
    <name evidence="2" type="ORF">SAMN05421811_103148</name>
</gene>
<keyword evidence="1" id="KW-0472">Membrane</keyword>
<evidence type="ECO:0000313" key="2">
    <source>
        <dbReference type="EMBL" id="SET47289.1"/>
    </source>
</evidence>
<sequence>MIWLFVIGPFCLAAGLVLARFRRKDKGKGEPRKKVAVVATMLILVFSLCMFWTPLAGACVNLGAWMVDTAKSGGVSTVFGYAVIALTSFALGLLVVGVVRDIAKDGVADRPTFIAAAVVWAVAAIAFGVVFGPTEYDRVTVEVMKATVNTW</sequence>
<dbReference type="STRING" id="568860.SAMN05421811_103148"/>
<feature type="transmembrane region" description="Helical" evidence="1">
    <location>
        <begin position="78"/>
        <end position="99"/>
    </location>
</feature>
<evidence type="ECO:0000256" key="1">
    <source>
        <dbReference type="SAM" id="Phobius"/>
    </source>
</evidence>
<reference evidence="2 3" key="1">
    <citation type="submission" date="2016-10" db="EMBL/GenBank/DDBJ databases">
        <authorList>
            <person name="de Groot N.N."/>
        </authorList>
    </citation>
    <scope>NUCLEOTIDE SEQUENCE [LARGE SCALE GENOMIC DNA]</scope>
    <source>
        <strain evidence="2 3">CGMCC 4.5598</strain>
    </source>
</reference>
<name>A0A1I0EQ07_9ACTN</name>
<organism evidence="2 3">
    <name type="scientific">Nonomuraea wenchangensis</name>
    <dbReference type="NCBI Taxonomy" id="568860"/>
    <lineage>
        <taxon>Bacteria</taxon>
        <taxon>Bacillati</taxon>
        <taxon>Actinomycetota</taxon>
        <taxon>Actinomycetes</taxon>
        <taxon>Streptosporangiales</taxon>
        <taxon>Streptosporangiaceae</taxon>
        <taxon>Nonomuraea</taxon>
    </lineage>
</organism>
<evidence type="ECO:0000313" key="3">
    <source>
        <dbReference type="Proteomes" id="UP000199361"/>
    </source>
</evidence>
<proteinExistence type="predicted"/>
<keyword evidence="1" id="KW-1133">Transmembrane helix</keyword>
<dbReference type="Proteomes" id="UP000199361">
    <property type="component" value="Unassembled WGS sequence"/>
</dbReference>
<dbReference type="EMBL" id="FOHX01000003">
    <property type="protein sequence ID" value="SET47289.1"/>
    <property type="molecule type" value="Genomic_DNA"/>
</dbReference>
<accession>A0A1I0EQ07</accession>
<feature type="transmembrane region" description="Helical" evidence="1">
    <location>
        <begin position="6"/>
        <end position="23"/>
    </location>
</feature>
<dbReference type="AlphaFoldDB" id="A0A1I0EQ07"/>
<feature type="transmembrane region" description="Helical" evidence="1">
    <location>
        <begin position="111"/>
        <end position="131"/>
    </location>
</feature>
<protein>
    <submittedName>
        <fullName evidence="2">Uncharacterized protein</fullName>
    </submittedName>
</protein>